<proteinExistence type="inferred from homology"/>
<dbReference type="Proteomes" id="UP000294619">
    <property type="component" value="Unassembled WGS sequence"/>
</dbReference>
<evidence type="ECO:0000256" key="2">
    <source>
        <dbReference type="HAMAP-Rule" id="MF_01053"/>
    </source>
</evidence>
<reference evidence="4 6" key="2">
    <citation type="submission" date="2019-05" db="EMBL/GenBank/DDBJ databases">
        <title>Pasteurellaceae isolates from reptiles.</title>
        <authorList>
            <person name="Bojesen A.M."/>
            <person name="Lund E."/>
        </authorList>
    </citation>
    <scope>NUCLEOTIDE SEQUENCE [LARGE SCALE GENOMIC DNA]</scope>
    <source>
        <strain evidence="4 6">ELNT2x</strain>
    </source>
</reference>
<comment type="caution">
    <text evidence="3">The sequence shown here is derived from an EMBL/GenBank/DDBJ whole genome shotgun (WGS) entry which is preliminary data.</text>
</comment>
<evidence type="ECO:0000313" key="3">
    <source>
        <dbReference type="EMBL" id="TCV87297.1"/>
    </source>
</evidence>
<dbReference type="Proteomes" id="UP000305526">
    <property type="component" value="Unassembled WGS sequence"/>
</dbReference>
<keyword evidence="6" id="KW-1185">Reference proteome</keyword>
<dbReference type="EMBL" id="SMCP01000005">
    <property type="protein sequence ID" value="TCV87297.1"/>
    <property type="molecule type" value="Genomic_DNA"/>
</dbReference>
<evidence type="ECO:0000313" key="5">
    <source>
        <dbReference type="Proteomes" id="UP000294619"/>
    </source>
</evidence>
<dbReference type="HAMAP" id="MF_01053">
    <property type="entry name" value="UPF0231"/>
    <property type="match status" value="1"/>
</dbReference>
<evidence type="ECO:0000313" key="4">
    <source>
        <dbReference type="EMBL" id="TNG87595.1"/>
    </source>
</evidence>
<name>A0A4R3Y665_9PAST</name>
<dbReference type="InterPro" id="IPR008249">
    <property type="entry name" value="UPF0231"/>
</dbReference>
<comment type="similarity">
    <text evidence="1 2">Belongs to the UPF0231 family.</text>
</comment>
<dbReference type="NCBIfam" id="NF003575">
    <property type="entry name" value="PRK05248.1-2"/>
    <property type="match status" value="1"/>
</dbReference>
<dbReference type="PIRSF" id="PIRSF006287">
    <property type="entry name" value="UCP006287"/>
    <property type="match status" value="1"/>
</dbReference>
<evidence type="ECO:0000256" key="1">
    <source>
        <dbReference type="ARBA" id="ARBA00005367"/>
    </source>
</evidence>
<protein>
    <recommendedName>
        <fullName evidence="2">UPF0231 protein EDC16_105216</fullName>
    </recommendedName>
</protein>
<gene>
    <name evidence="3" type="ORF">EDC16_105216</name>
    <name evidence="4" type="ORF">FHQ21_11900</name>
</gene>
<dbReference type="EMBL" id="VDGV01000152">
    <property type="protein sequence ID" value="TNG87595.1"/>
    <property type="molecule type" value="Genomic_DNA"/>
</dbReference>
<reference evidence="3 5" key="1">
    <citation type="submission" date="2019-03" db="EMBL/GenBank/DDBJ databases">
        <title>Genomic Encyclopedia of Type Strains, Phase IV (KMG-IV): sequencing the most valuable type-strain genomes for metagenomic binning, comparative biology and taxonomic classification.</title>
        <authorList>
            <person name="Goeker M."/>
        </authorList>
    </citation>
    <scope>NUCLEOTIDE SEQUENCE [LARGE SCALE GENOMIC DNA]</scope>
    <source>
        <strain evidence="3 5">DSM 28140</strain>
    </source>
</reference>
<accession>A0A4R3Y665</accession>
<dbReference type="Pfam" id="PF06062">
    <property type="entry name" value="UPF0231"/>
    <property type="match status" value="1"/>
</dbReference>
<dbReference type="AlphaFoldDB" id="A0A4R3Y665"/>
<organism evidence="3 5">
    <name type="scientific">Testudinibacter aquarius</name>
    <dbReference type="NCBI Taxonomy" id="1524974"/>
    <lineage>
        <taxon>Bacteria</taxon>
        <taxon>Pseudomonadati</taxon>
        <taxon>Pseudomonadota</taxon>
        <taxon>Gammaproteobacteria</taxon>
        <taxon>Pasteurellales</taxon>
        <taxon>Pasteurellaceae</taxon>
        <taxon>Testudinibacter</taxon>
    </lineage>
</organism>
<evidence type="ECO:0000313" key="6">
    <source>
        <dbReference type="Proteomes" id="UP000305526"/>
    </source>
</evidence>
<dbReference type="RefSeq" id="WP_132966836.1">
    <property type="nucleotide sequence ID" value="NZ_LEKL01000065.1"/>
</dbReference>
<sequence>MDFQFTCDYLGKPLVRCSMDHEAVAAWINSEIDGDWAKLDAVLNMIKQAKQHATPHFEQRLEGREFFITVNAEEVVVQANNLSFACDYMIEDGFGYYDQESLAFCGLEDFERLLLQYRDFIKIK</sequence>